<dbReference type="Gene3D" id="1.10.520.10">
    <property type="match status" value="2"/>
</dbReference>
<gene>
    <name evidence="10" type="primary">katG</name>
    <name evidence="13" type="ORF">EH32_03900</name>
</gene>
<proteinExistence type="inferred from homology"/>
<dbReference type="GO" id="GO:0070301">
    <property type="term" value="P:cellular response to hydrogen peroxide"/>
    <property type="evidence" value="ECO:0007669"/>
    <property type="project" value="TreeGrafter"/>
</dbReference>
<dbReference type="FunFam" id="1.10.520.10:FF:000002">
    <property type="entry name" value="Catalase-peroxidase"/>
    <property type="match status" value="1"/>
</dbReference>
<keyword evidence="10 11" id="KW-0732">Signal</keyword>
<dbReference type="PROSITE" id="PS00436">
    <property type="entry name" value="PEROXIDASE_2"/>
    <property type="match status" value="1"/>
</dbReference>
<comment type="subunit">
    <text evidence="10">Homodimer or homotetramer.</text>
</comment>
<dbReference type="NCBIfam" id="NF011635">
    <property type="entry name" value="PRK15061.1"/>
    <property type="match status" value="1"/>
</dbReference>
<evidence type="ECO:0000313" key="14">
    <source>
        <dbReference type="Proteomes" id="UP000027866"/>
    </source>
</evidence>
<dbReference type="HAMAP" id="MF_01961">
    <property type="entry name" value="Catal_peroxid"/>
    <property type="match status" value="1"/>
</dbReference>
<evidence type="ECO:0000256" key="11">
    <source>
        <dbReference type="RuleBase" id="RU003451"/>
    </source>
</evidence>
<keyword evidence="2 10" id="KW-0349">Heme</keyword>
<evidence type="ECO:0000256" key="3">
    <source>
        <dbReference type="ARBA" id="ARBA00022723"/>
    </source>
</evidence>
<protein>
    <recommendedName>
        <fullName evidence="10 11">Catalase-peroxidase</fullName>
        <shortName evidence="10">CP</shortName>
        <ecNumber evidence="10 11">1.11.1.21</ecNumber>
    </recommendedName>
    <alternativeName>
        <fullName evidence="10">Peroxidase/catalase</fullName>
    </alternativeName>
</protein>
<feature type="active site" description="Proton acceptor" evidence="10">
    <location>
        <position position="122"/>
    </location>
</feature>
<dbReference type="PRINTS" id="PR00458">
    <property type="entry name" value="PEROXIDASE"/>
</dbReference>
<comment type="cofactor">
    <cofactor evidence="10">
        <name>heme b</name>
        <dbReference type="ChEBI" id="CHEBI:60344"/>
    </cofactor>
    <text evidence="10">Binds 1 heme b (iron(II)-protoporphyrin IX) group per dimer.</text>
</comment>
<dbReference type="OrthoDB" id="9759743at2"/>
<dbReference type="InterPro" id="IPR019793">
    <property type="entry name" value="Peroxidases_heam-ligand_BS"/>
</dbReference>
<dbReference type="SUPFAM" id="SSF48113">
    <property type="entry name" value="Heme-dependent peroxidases"/>
    <property type="match status" value="2"/>
</dbReference>
<accession>A0A074M3T4</accession>
<dbReference type="NCBIfam" id="TIGR00198">
    <property type="entry name" value="cat_per_HPI"/>
    <property type="match status" value="1"/>
</dbReference>
<evidence type="ECO:0000259" key="12">
    <source>
        <dbReference type="PROSITE" id="PS50873"/>
    </source>
</evidence>
<feature type="chain" id="PRO_5006985868" description="Catalase-peroxidase" evidence="10 11">
    <location>
        <begin position="24"/>
        <end position="765"/>
    </location>
</feature>
<evidence type="ECO:0000256" key="8">
    <source>
        <dbReference type="ARBA" id="ARBA00051651"/>
    </source>
</evidence>
<evidence type="ECO:0000256" key="4">
    <source>
        <dbReference type="ARBA" id="ARBA00023002"/>
    </source>
</evidence>
<keyword evidence="6 10" id="KW-0376">Hydrogen peroxide</keyword>
<dbReference type="GO" id="GO:0042744">
    <property type="term" value="P:hydrogen peroxide catabolic process"/>
    <property type="evidence" value="ECO:0007669"/>
    <property type="project" value="UniProtKB-KW"/>
</dbReference>
<dbReference type="EMBL" id="JMIX01000015">
    <property type="protein sequence ID" value="KEO89281.1"/>
    <property type="molecule type" value="Genomic_DNA"/>
</dbReference>
<comment type="similarity">
    <text evidence="9 10 11">Belongs to the peroxidase family. Peroxidase/catalase subfamily.</text>
</comment>
<feature type="domain" description="Plant heme peroxidase family profile" evidence="12">
    <location>
        <begin position="155"/>
        <end position="460"/>
    </location>
</feature>
<comment type="function">
    <text evidence="10">Bifunctional enzyme with both catalase and broad-spectrum peroxidase activity.</text>
</comment>
<dbReference type="CDD" id="cd08200">
    <property type="entry name" value="catalase_peroxidase_2"/>
    <property type="match status" value="1"/>
</dbReference>
<keyword evidence="4 10" id="KW-0560">Oxidoreductase</keyword>
<dbReference type="Pfam" id="PF00141">
    <property type="entry name" value="peroxidase"/>
    <property type="match status" value="2"/>
</dbReference>
<dbReference type="PANTHER" id="PTHR30555">
    <property type="entry name" value="HYDROPEROXIDASE I, BIFUNCTIONAL CATALASE-PEROXIDASE"/>
    <property type="match status" value="1"/>
</dbReference>
<comment type="catalytic activity">
    <reaction evidence="8 10 11">
        <text>H2O2 + AH2 = A + 2 H2O</text>
        <dbReference type="Rhea" id="RHEA:30275"/>
        <dbReference type="ChEBI" id="CHEBI:13193"/>
        <dbReference type="ChEBI" id="CHEBI:15377"/>
        <dbReference type="ChEBI" id="CHEBI:16240"/>
        <dbReference type="ChEBI" id="CHEBI:17499"/>
        <dbReference type="EC" id="1.11.1.21"/>
    </reaction>
</comment>
<evidence type="ECO:0000256" key="5">
    <source>
        <dbReference type="ARBA" id="ARBA00023004"/>
    </source>
</evidence>
<keyword evidence="1 10" id="KW-0575">Peroxidase</keyword>
<organism evidence="13 14">
    <name type="scientific">Erythrobacter litoralis</name>
    <dbReference type="NCBI Taxonomy" id="39960"/>
    <lineage>
        <taxon>Bacteria</taxon>
        <taxon>Pseudomonadati</taxon>
        <taxon>Pseudomonadota</taxon>
        <taxon>Alphaproteobacteria</taxon>
        <taxon>Sphingomonadales</taxon>
        <taxon>Erythrobacteraceae</taxon>
        <taxon>Erythrobacter/Porphyrobacter group</taxon>
        <taxon>Erythrobacter</taxon>
    </lineage>
</organism>
<dbReference type="PROSITE" id="PS50873">
    <property type="entry name" value="PEROXIDASE_4"/>
    <property type="match status" value="1"/>
</dbReference>
<evidence type="ECO:0000256" key="10">
    <source>
        <dbReference type="HAMAP-Rule" id="MF_01961"/>
    </source>
</evidence>
<evidence type="ECO:0000256" key="6">
    <source>
        <dbReference type="ARBA" id="ARBA00023324"/>
    </source>
</evidence>
<dbReference type="FunFam" id="1.10.420.10:FF:000004">
    <property type="entry name" value="Catalase-peroxidase"/>
    <property type="match status" value="1"/>
</dbReference>
<feature type="signal peptide" evidence="10 11">
    <location>
        <begin position="1"/>
        <end position="23"/>
    </location>
</feature>
<comment type="caution">
    <text evidence="13">The sequence shown here is derived from an EMBL/GenBank/DDBJ whole genome shotgun (WGS) entry which is preliminary data.</text>
</comment>
<dbReference type="PANTHER" id="PTHR30555:SF0">
    <property type="entry name" value="CATALASE-PEROXIDASE"/>
    <property type="match status" value="1"/>
</dbReference>
<dbReference type="InterPro" id="IPR010255">
    <property type="entry name" value="Haem_peroxidase_sf"/>
</dbReference>
<keyword evidence="3 10" id="KW-0479">Metal-binding</keyword>
<dbReference type="GO" id="GO:0005829">
    <property type="term" value="C:cytosol"/>
    <property type="evidence" value="ECO:0007669"/>
    <property type="project" value="TreeGrafter"/>
</dbReference>
<dbReference type="Proteomes" id="UP000027866">
    <property type="component" value="Unassembled WGS sequence"/>
</dbReference>
<evidence type="ECO:0000313" key="13">
    <source>
        <dbReference type="EMBL" id="KEO89281.1"/>
    </source>
</evidence>
<dbReference type="PROSITE" id="PS00435">
    <property type="entry name" value="PEROXIDASE_1"/>
    <property type="match status" value="1"/>
</dbReference>
<sequence length="765" mass="83855" precursor="true">MPNFFKSALLLSAGTFLASGSYATPPGFNEPGMGQMPVRAAGDLTPRDVQDWWPEVVDLERLRQNETKADPLGEDFDYATDFAKLDLDEVKADVAAVLKDSKDWWPADYGSYTGLFIRLAWHSAGTYRSGDGRGGSDGGQIRFEPLNSWPDNGNLDKARRLLWPVKQKYGRSLSWSDLIILSGNVALEQAGFKTFGFAGGRTDDWQPELVYWGPESKFLTASRFSHGNGRPADEGAIPQELKQDLGASEMGLIYVNPEGPEGNPDILASGERIRTTFGRMGMNDEETAALIVGGHTLGKNHGASSKDCIGKEPAAAGVEAQGFGWKNSCGTGAGPDATTSGLEGAWTATPDTWSSNYLENLYNFEWRLTTSPAGAKQWIPVNADQVEFVPDAFDPEKFHPPVMLTTDLAMRYDPKYGPITKRWAENPAAMDAAFARAWFKLTHRDMGPAARYVGSEVPDEQFVWQDPLPSADYGTITSSDIDMLEGKIRDAGLSTSDLVRTAWAAAVTYRDTDMRGGANGSRIRLAPQKDWPVNDPETLARVIAAMEAIQADFNAMGTGRKVSIADLVVLGGAVAIEEAAKAAGHEIDVSFSPGRVDATQDQTDLESFEYLRPAADGFRNFYSERARLSPTEMLIDRADLLTLTVPEMTVLVAGMRALDANADGAKHGVFTDTPGALTNDFFVNLLDMRTEWSPVEGEEYVFEGRDRETGELKWTATEVDLVFGSNSELRAVAEVYAYADGEERFIKDFAQAWNKVMMLDRFDLR</sequence>
<comment type="PTM">
    <text evidence="10">Formation of the three residue Trp-Tyr-Met cross-link is important for the catalase, but not the peroxidase activity of the enzyme.</text>
</comment>
<evidence type="ECO:0000256" key="2">
    <source>
        <dbReference type="ARBA" id="ARBA00022617"/>
    </source>
</evidence>
<name>A0A074M3T4_9SPHN</name>
<evidence type="ECO:0000256" key="7">
    <source>
        <dbReference type="ARBA" id="ARBA00049145"/>
    </source>
</evidence>
<dbReference type="KEGG" id="elq:Ga0102493_11557"/>
<comment type="catalytic activity">
    <reaction evidence="7 10 11">
        <text>2 H2O2 = O2 + 2 H2O</text>
        <dbReference type="Rhea" id="RHEA:20309"/>
        <dbReference type="ChEBI" id="CHEBI:15377"/>
        <dbReference type="ChEBI" id="CHEBI:15379"/>
        <dbReference type="ChEBI" id="CHEBI:16240"/>
        <dbReference type="EC" id="1.11.1.21"/>
    </reaction>
</comment>
<dbReference type="InterPro" id="IPR019794">
    <property type="entry name" value="Peroxidases_AS"/>
</dbReference>
<keyword evidence="5 10" id="KW-0408">Iron</keyword>
<feature type="site" description="Transition state stabilizer" evidence="10">
    <location>
        <position position="118"/>
    </location>
</feature>
<keyword evidence="14" id="KW-1185">Reference proteome</keyword>
<reference evidence="13 14" key="1">
    <citation type="submission" date="2014-04" db="EMBL/GenBank/DDBJ databases">
        <title>A comprehensive comparison of genomes of Erythrobacter spp. Strains.</title>
        <authorList>
            <person name="Zheng Q."/>
        </authorList>
    </citation>
    <scope>NUCLEOTIDE SEQUENCE [LARGE SCALE GENOMIC DNA]</scope>
    <source>
        <strain evidence="13 14">DSM 8509</strain>
    </source>
</reference>
<dbReference type="PRINTS" id="PR00460">
    <property type="entry name" value="BPEROXIDASE"/>
</dbReference>
<comment type="caution">
    <text evidence="10">Lacks conserved residue(s) required for the propagation of feature annotation.</text>
</comment>
<dbReference type="PATRIC" id="fig|39960.10.peg.2805"/>
<feature type="cross-link" description="Tryptophyl-tyrosyl-methioninium (Tyr-Met) (with Trp-121)" evidence="10">
    <location>
        <begin position="254"/>
        <end position="280"/>
    </location>
</feature>
<dbReference type="GO" id="GO:0046872">
    <property type="term" value="F:metal ion binding"/>
    <property type="evidence" value="ECO:0007669"/>
    <property type="project" value="UniProtKB-KW"/>
</dbReference>
<dbReference type="GO" id="GO:0020037">
    <property type="term" value="F:heme binding"/>
    <property type="evidence" value="ECO:0007669"/>
    <property type="project" value="InterPro"/>
</dbReference>
<evidence type="ECO:0000256" key="9">
    <source>
        <dbReference type="ARBA" id="ARBA00060838"/>
    </source>
</evidence>
<evidence type="ECO:0000256" key="1">
    <source>
        <dbReference type="ARBA" id="ARBA00022559"/>
    </source>
</evidence>
<dbReference type="EC" id="1.11.1.21" evidence="10 11"/>
<feature type="binding site" description="axial binding residue" evidence="10">
    <location>
        <position position="295"/>
    </location>
    <ligand>
        <name>heme b</name>
        <dbReference type="ChEBI" id="CHEBI:60344"/>
    </ligand>
    <ligandPart>
        <name>Fe</name>
        <dbReference type="ChEBI" id="CHEBI:18248"/>
    </ligandPart>
</feature>
<dbReference type="InterPro" id="IPR002016">
    <property type="entry name" value="Haem_peroxidase"/>
</dbReference>
<dbReference type="Gene3D" id="1.10.420.10">
    <property type="entry name" value="Peroxidase, domain 2"/>
    <property type="match status" value="2"/>
</dbReference>
<dbReference type="GO" id="GO:0004096">
    <property type="term" value="F:catalase activity"/>
    <property type="evidence" value="ECO:0007669"/>
    <property type="project" value="UniProtKB-UniRule"/>
</dbReference>
<dbReference type="AlphaFoldDB" id="A0A074M3T4"/>
<dbReference type="InterPro" id="IPR000763">
    <property type="entry name" value="Catalase_peroxidase"/>
</dbReference>